<dbReference type="GO" id="GO:0008477">
    <property type="term" value="F:purine nucleosidase activity"/>
    <property type="evidence" value="ECO:0007669"/>
    <property type="project" value="UniProtKB-EC"/>
</dbReference>
<protein>
    <submittedName>
        <fullName evidence="5">Purine nucleosidase</fullName>
        <ecNumber evidence="5">3.2.2.1</ecNumber>
    </submittedName>
</protein>
<evidence type="ECO:0000256" key="3">
    <source>
        <dbReference type="ARBA" id="ARBA00023295"/>
    </source>
</evidence>
<feature type="domain" description="Inosine/uridine-preferring nucleoside hydrolase" evidence="4">
    <location>
        <begin position="7"/>
        <end position="386"/>
    </location>
</feature>
<comment type="similarity">
    <text evidence="1">Belongs to the IUNH family.</text>
</comment>
<evidence type="ECO:0000313" key="6">
    <source>
        <dbReference type="Proteomes" id="UP000258309"/>
    </source>
</evidence>
<dbReference type="InterPro" id="IPR001910">
    <property type="entry name" value="Inosine/uridine_hydrolase_dom"/>
</dbReference>
<evidence type="ECO:0000256" key="1">
    <source>
        <dbReference type="ARBA" id="ARBA00009176"/>
    </source>
</evidence>
<evidence type="ECO:0000259" key="4">
    <source>
        <dbReference type="Pfam" id="PF01156"/>
    </source>
</evidence>
<proteinExistence type="inferred from homology"/>
<feature type="non-terminal residue" evidence="5">
    <location>
        <position position="460"/>
    </location>
</feature>
<dbReference type="InterPro" id="IPR023186">
    <property type="entry name" value="IUNH"/>
</dbReference>
<dbReference type="OMA" id="RNVVSMF"/>
<organism evidence="5 6">
    <name type="scientific">Scytalidium lignicola</name>
    <name type="common">Hyphomycete</name>
    <dbReference type="NCBI Taxonomy" id="5539"/>
    <lineage>
        <taxon>Eukaryota</taxon>
        <taxon>Fungi</taxon>
        <taxon>Dikarya</taxon>
        <taxon>Ascomycota</taxon>
        <taxon>Pezizomycotina</taxon>
        <taxon>Leotiomycetes</taxon>
        <taxon>Leotiomycetes incertae sedis</taxon>
        <taxon>Scytalidium</taxon>
    </lineage>
</organism>
<dbReference type="Pfam" id="PF01156">
    <property type="entry name" value="IU_nuc_hydro"/>
    <property type="match status" value="1"/>
</dbReference>
<name>A0A3E2H9F7_SCYLI</name>
<feature type="non-terminal residue" evidence="5">
    <location>
        <position position="1"/>
    </location>
</feature>
<dbReference type="InterPro" id="IPR036452">
    <property type="entry name" value="Ribo_hydro-like"/>
</dbReference>
<dbReference type="GO" id="GO:0005829">
    <property type="term" value="C:cytosol"/>
    <property type="evidence" value="ECO:0007669"/>
    <property type="project" value="TreeGrafter"/>
</dbReference>
<reference evidence="5 6" key="1">
    <citation type="submission" date="2018-05" db="EMBL/GenBank/DDBJ databases">
        <title>Draft genome sequence of Scytalidium lignicola DSM 105466, a ubiquitous saprotrophic fungus.</title>
        <authorList>
            <person name="Buettner E."/>
            <person name="Gebauer A.M."/>
            <person name="Hofrichter M."/>
            <person name="Liers C."/>
            <person name="Kellner H."/>
        </authorList>
    </citation>
    <scope>NUCLEOTIDE SEQUENCE [LARGE SCALE GENOMIC DNA]</scope>
    <source>
        <strain evidence="5 6">DSM 105466</strain>
    </source>
</reference>
<dbReference type="PANTHER" id="PTHR12304:SF56">
    <property type="entry name" value="HYDROLASE, PUTATIVE (AFU_ORTHOLOGUE AFUA_1G11790)-RELATED"/>
    <property type="match status" value="1"/>
</dbReference>
<dbReference type="OrthoDB" id="5783963at2759"/>
<dbReference type="PANTHER" id="PTHR12304">
    <property type="entry name" value="INOSINE-URIDINE PREFERRING NUCLEOSIDE HYDROLASE"/>
    <property type="match status" value="1"/>
</dbReference>
<dbReference type="EC" id="3.2.2.1" evidence="5"/>
<dbReference type="AlphaFoldDB" id="A0A3E2H9F7"/>
<sequence length="460" mass="50073">MAPLSRVIIDTDPGVDDTLALLLLLAAKPEEVEILLISVTYGNVEAQSCLRNVVALFHVIEKELEWRRSQGLPEGFEAMKASKPLVAVGADHPLEDELLMADYFHGVDGLAGVHTTHPHLSPSDTWKALFHPSPADDASAQQVAGTLGDDFKPLLFTPSRAPAYKEILRLLRENPPDTITIVAVGPLTNLALAAAEDPETFLRVKEVVVMGGAIDVEGNVTPVAEFNTYADAVATARVFALTSPNPASTMPPIPGKLSTLEAYPAKLSKTLSLTLFPLDVTSPHLLRRSLLQDKAGQLTKDGSPLAEWTSAFIQKTLLKIESLTRKQADPGMELHDPLCIWYVLTRREPSWMLAPKAPEDIRVETSGQWTRGMHVIDRRNRRKIGATEPVQVKSPGAIDISNPMESIHLTSAVLDPDQSTGPTSDNGGWLHVNSGNRINRIISTPGEDAFAPYLMKRLFG</sequence>
<keyword evidence="3 5" id="KW-0326">Glycosidase</keyword>
<keyword evidence="2 5" id="KW-0378">Hydrolase</keyword>
<dbReference type="Proteomes" id="UP000258309">
    <property type="component" value="Unassembled WGS sequence"/>
</dbReference>
<dbReference type="STRING" id="5539.A0A3E2H9F7"/>
<evidence type="ECO:0000313" key="5">
    <source>
        <dbReference type="EMBL" id="RFU30010.1"/>
    </source>
</evidence>
<dbReference type="Gene3D" id="3.90.245.10">
    <property type="entry name" value="Ribonucleoside hydrolase-like"/>
    <property type="match status" value="1"/>
</dbReference>
<keyword evidence="6" id="KW-1185">Reference proteome</keyword>
<gene>
    <name evidence="5" type="ORF">B7463_g6312</name>
</gene>
<evidence type="ECO:0000256" key="2">
    <source>
        <dbReference type="ARBA" id="ARBA00022801"/>
    </source>
</evidence>
<accession>A0A3E2H9F7</accession>
<dbReference type="SUPFAM" id="SSF53590">
    <property type="entry name" value="Nucleoside hydrolase"/>
    <property type="match status" value="1"/>
</dbReference>
<comment type="caution">
    <text evidence="5">The sequence shown here is derived from an EMBL/GenBank/DDBJ whole genome shotgun (WGS) entry which is preliminary data.</text>
</comment>
<dbReference type="EMBL" id="NCSJ02000111">
    <property type="protein sequence ID" value="RFU30010.1"/>
    <property type="molecule type" value="Genomic_DNA"/>
</dbReference>
<dbReference type="GO" id="GO:0006152">
    <property type="term" value="P:purine nucleoside catabolic process"/>
    <property type="evidence" value="ECO:0007669"/>
    <property type="project" value="TreeGrafter"/>
</dbReference>